<reference evidence="1" key="1">
    <citation type="submission" date="2014-09" db="EMBL/GenBank/DDBJ databases">
        <authorList>
            <person name="Magalhaes I.L.F."/>
            <person name="Oliveira U."/>
            <person name="Santos F.R."/>
            <person name="Vidigal T.H.D.A."/>
            <person name="Brescovit A.D."/>
            <person name="Santos A.J."/>
        </authorList>
    </citation>
    <scope>NUCLEOTIDE SEQUENCE</scope>
    <source>
        <tissue evidence="1">Shoot tissue taken approximately 20 cm above the soil surface</tissue>
    </source>
</reference>
<evidence type="ECO:0000313" key="1">
    <source>
        <dbReference type="EMBL" id="JAD28031.1"/>
    </source>
</evidence>
<dbReference type="AlphaFoldDB" id="A0A0A8YPA5"/>
<name>A0A0A8YPA5_ARUDO</name>
<reference evidence="1" key="2">
    <citation type="journal article" date="2015" name="Data Brief">
        <title>Shoot transcriptome of the giant reed, Arundo donax.</title>
        <authorList>
            <person name="Barrero R.A."/>
            <person name="Guerrero F.D."/>
            <person name="Moolhuijzen P."/>
            <person name="Goolsby J.A."/>
            <person name="Tidwell J."/>
            <person name="Bellgard S.E."/>
            <person name="Bellgard M.I."/>
        </authorList>
    </citation>
    <scope>NUCLEOTIDE SEQUENCE</scope>
    <source>
        <tissue evidence="1">Shoot tissue taken approximately 20 cm above the soil surface</tissue>
    </source>
</reference>
<sequence length="39" mass="4444">MFSTTRILKLHLEQLNPDGQFPLIVTLHEEYASALSRAC</sequence>
<proteinExistence type="predicted"/>
<organism evidence="1">
    <name type="scientific">Arundo donax</name>
    <name type="common">Giant reed</name>
    <name type="synonym">Donax arundinaceus</name>
    <dbReference type="NCBI Taxonomy" id="35708"/>
    <lineage>
        <taxon>Eukaryota</taxon>
        <taxon>Viridiplantae</taxon>
        <taxon>Streptophyta</taxon>
        <taxon>Embryophyta</taxon>
        <taxon>Tracheophyta</taxon>
        <taxon>Spermatophyta</taxon>
        <taxon>Magnoliopsida</taxon>
        <taxon>Liliopsida</taxon>
        <taxon>Poales</taxon>
        <taxon>Poaceae</taxon>
        <taxon>PACMAD clade</taxon>
        <taxon>Arundinoideae</taxon>
        <taxon>Arundineae</taxon>
        <taxon>Arundo</taxon>
    </lineage>
</organism>
<accession>A0A0A8YPA5</accession>
<protein>
    <submittedName>
        <fullName evidence="1">Uncharacterized protein</fullName>
    </submittedName>
</protein>
<dbReference type="EMBL" id="GBRH01269864">
    <property type="protein sequence ID" value="JAD28031.1"/>
    <property type="molecule type" value="Transcribed_RNA"/>
</dbReference>